<evidence type="ECO:0000313" key="1">
    <source>
        <dbReference type="EMBL" id="AIL45306.1"/>
    </source>
</evidence>
<dbReference type="EMBL" id="CP007547">
    <property type="protein sequence ID" value="AIL45306.1"/>
    <property type="molecule type" value="Genomic_DNA"/>
</dbReference>
<dbReference type="HOGENOM" id="CLU_3117372_0_0_10"/>
<dbReference type="KEGG" id="eao:BD94_1531"/>
<accession>A0A077ECM5</accession>
<name>A0A077ECM5_9FLAO</name>
<gene>
    <name evidence="1" type="ORF">BD94_1531</name>
</gene>
<evidence type="ECO:0000313" key="2">
    <source>
        <dbReference type="Proteomes" id="UP000028933"/>
    </source>
</evidence>
<reference evidence="1" key="2">
    <citation type="journal article" date="2015" name="Genome Biol. Evol.">
        <title>Complete Genome Sequence and Transcriptomic Analysis of the Novel Pathogen Elizabethkingia anophelis in Response to Oxidative Stress.</title>
        <authorList>
            <person name="Li Y."/>
            <person name="Liu Y."/>
            <person name="Chew S.C."/>
            <person name="Tay M."/>
            <person name="Salido M.M."/>
            <person name="Teo J."/>
            <person name="Lauro F.M."/>
            <person name="Givskov M."/>
            <person name="Yang L."/>
        </authorList>
    </citation>
    <scope>NUCLEOTIDE SEQUENCE</scope>
    <source>
        <strain evidence="1">NUHP1</strain>
    </source>
</reference>
<reference evidence="1" key="1">
    <citation type="journal article" date="2013" name="Lancet">
        <title>First case of E anophelis outbreak in an intensive-care unit.</title>
        <authorList>
            <person name="Teo J."/>
            <person name="Tan S.Y."/>
            <person name="Tay M."/>
            <person name="Ding Y."/>
            <person name="Kjelleberg S."/>
            <person name="Givskov M."/>
            <person name="Lin R.T."/>
            <person name="Yang L."/>
        </authorList>
    </citation>
    <scope>NUCLEOTIDE SEQUENCE [LARGE SCALE GENOMIC DNA]</scope>
    <source>
        <strain evidence="1">NUHP1</strain>
    </source>
</reference>
<sequence>MEDEAFYAMRNQKDGAKGIFINDYSTCAANSIIDQMSVYEDGNNDWTIEN</sequence>
<protein>
    <submittedName>
        <fullName evidence="1">Uncharacterized protein</fullName>
    </submittedName>
</protein>
<organism evidence="1 2">
    <name type="scientific">Elizabethkingia anophelis NUHP1</name>
    <dbReference type="NCBI Taxonomy" id="1338011"/>
    <lineage>
        <taxon>Bacteria</taxon>
        <taxon>Pseudomonadati</taxon>
        <taxon>Bacteroidota</taxon>
        <taxon>Flavobacteriia</taxon>
        <taxon>Flavobacteriales</taxon>
        <taxon>Weeksellaceae</taxon>
        <taxon>Elizabethkingia</taxon>
    </lineage>
</organism>
<proteinExistence type="predicted"/>
<dbReference type="AlphaFoldDB" id="A0A077ECM5"/>
<dbReference type="RefSeq" id="WP_155246373.1">
    <property type="nucleotide sequence ID" value="NZ_CP007547.1"/>
</dbReference>
<dbReference type="Proteomes" id="UP000028933">
    <property type="component" value="Chromosome"/>
</dbReference>